<dbReference type="PANTHER" id="PTHR45690:SF19">
    <property type="entry name" value="NACHT, LRR AND PYD DOMAINS-CONTAINING PROTEIN 3"/>
    <property type="match status" value="1"/>
</dbReference>
<name>A0A5A9NX17_9TELE</name>
<evidence type="ECO:0000313" key="8">
    <source>
        <dbReference type="EMBL" id="KAA0714380.1"/>
    </source>
</evidence>
<dbReference type="Proteomes" id="UP000324632">
    <property type="component" value="Chromosome 12"/>
</dbReference>
<proteinExistence type="inferred from homology"/>
<dbReference type="SUPFAM" id="SSF52047">
    <property type="entry name" value="RNI-like"/>
    <property type="match status" value="1"/>
</dbReference>
<evidence type="ECO:0000256" key="4">
    <source>
        <dbReference type="ARBA" id="ARBA00022737"/>
    </source>
</evidence>
<evidence type="ECO:0000256" key="2">
    <source>
        <dbReference type="ARBA" id="ARBA00008665"/>
    </source>
</evidence>
<comment type="similarity">
    <text evidence="2">Belongs to the NLRP family.</text>
</comment>
<dbReference type="Gene3D" id="3.40.50.300">
    <property type="entry name" value="P-loop containing nucleotide triphosphate hydrolases"/>
    <property type="match status" value="1"/>
</dbReference>
<dbReference type="PANTHER" id="PTHR45690">
    <property type="entry name" value="NACHT, LRR AND PYD DOMAINS-CONTAINING PROTEIN 12"/>
    <property type="match status" value="1"/>
</dbReference>
<dbReference type="Pfam" id="PF05729">
    <property type="entry name" value="NACHT"/>
    <property type="match status" value="1"/>
</dbReference>
<evidence type="ECO:0000256" key="1">
    <source>
        <dbReference type="ARBA" id="ARBA00004496"/>
    </source>
</evidence>
<keyword evidence="6" id="KW-0067">ATP-binding</keyword>
<feature type="domain" description="NACHT" evidence="7">
    <location>
        <begin position="75"/>
        <end position="210"/>
    </location>
</feature>
<dbReference type="InterPro" id="IPR032675">
    <property type="entry name" value="LRR_dom_sf"/>
</dbReference>
<dbReference type="PROSITE" id="PS50837">
    <property type="entry name" value="NACHT"/>
    <property type="match status" value="1"/>
</dbReference>
<dbReference type="EMBL" id="SOYY01000012">
    <property type="protein sequence ID" value="KAA0714380.1"/>
    <property type="molecule type" value="Genomic_DNA"/>
</dbReference>
<comment type="caution">
    <text evidence="8">The sequence shown here is derived from an EMBL/GenBank/DDBJ whole genome shotgun (WGS) entry which is preliminary data.</text>
</comment>
<protein>
    <submittedName>
        <fullName evidence="8">NLR family member X1</fullName>
    </submittedName>
</protein>
<dbReference type="InterPro" id="IPR007111">
    <property type="entry name" value="NACHT_NTPase"/>
</dbReference>
<accession>A0A5A9NX17</accession>
<dbReference type="Pfam" id="PF13516">
    <property type="entry name" value="LRR_6"/>
    <property type="match status" value="1"/>
</dbReference>
<evidence type="ECO:0000256" key="6">
    <source>
        <dbReference type="ARBA" id="ARBA00022840"/>
    </source>
</evidence>
<dbReference type="AlphaFoldDB" id="A0A5A9NX17"/>
<reference evidence="8 9" key="1">
    <citation type="journal article" date="2019" name="Mol. Ecol. Resour.">
        <title>Chromosome-level genome assembly of Triplophysa tibetana, a fish adapted to the harsh high-altitude environment of the Tibetan Plateau.</title>
        <authorList>
            <person name="Yang X."/>
            <person name="Liu H."/>
            <person name="Ma Z."/>
            <person name="Zou Y."/>
            <person name="Zou M."/>
            <person name="Mao Y."/>
            <person name="Li X."/>
            <person name="Wang H."/>
            <person name="Chen T."/>
            <person name="Wang W."/>
            <person name="Yang R."/>
        </authorList>
    </citation>
    <scope>NUCLEOTIDE SEQUENCE [LARGE SCALE GENOMIC DNA]</scope>
    <source>
        <strain evidence="8">TTIB1903HZAU</strain>
        <tissue evidence="8">Muscle</tissue>
    </source>
</reference>
<keyword evidence="5" id="KW-0547">Nucleotide-binding</keyword>
<dbReference type="SMART" id="SM00368">
    <property type="entry name" value="LRR_RI"/>
    <property type="match status" value="10"/>
</dbReference>
<comment type="subcellular location">
    <subcellularLocation>
        <location evidence="1">Cytoplasm</location>
    </subcellularLocation>
</comment>
<evidence type="ECO:0000259" key="7">
    <source>
        <dbReference type="PROSITE" id="PS50837"/>
    </source>
</evidence>
<sequence>MYIPHFLDVQEAHKETLRSSLLNSVLPDSLLGGQSVIAKGHYTPVSLRASEANSGDWEILEDVISREFSPGSEGCRVVLYGGVGTGKTTAVEKALWDWTSGTHLQHYKLLLRVCVSELRAPGEKPVSLHSVLARTHSHFSAEHLSLILKSPQSLLLVFEGLDGFQNLLSTPPASSSLICDAQQEGSVSALLYSLLKGSLLPDASILVTSREPLILKSWKSFEVVGFSRTQRRIFFQRFFDDETRAEKLDWHSEEMLGVSEQCFRPAFCWTLCNVFKTQFEGKGTPPETLTHLFGIVTRMLLEKQKMTVEQTRELVSGLGRLACLSSPQTVFSYSEVTSCGLLPFLRSPVLSDVLRISGDVTSPETTFSFLSLLMQEFLLAVSFYIDQSEHGGKGILEERSALYYTFLAGLLDPGQRKETEDSVNSFDESRISEFSQWLMDMASATLCNFKLEEHFRILRLLQHTRNSSLVKETLSKSRWRHIAYSNMKEEDCSTLSYVVNCTGKLEHMNLYSAKLTEEKVVRLAPALRLSENIDLSQSHLSLAVITHLATVLADGRMTSLNMSSSRLDEGAVKTLCHKLAHSKLKSLKLNGCSLTAADCEALVKMLSGASELRELDLYGNNLQDHGVIQLSALGNCRLHELNLDSCSLSVASMAALSSALSAGYSDLKMLNLSRNSLDDEGMVMLSQALQTGPSRLNHLIMSDCMLTGSCCSSLAAALQSEHCCLTELDLSVNELCQSGAMLICDALKSSNCRLQKLELGRCELTEQVFGVMGSILMSGVSKLISLSIGLNSVGDTGAKHIWEALKHQSCKLQHLDLEMLTLTDACVDELCESVTASCTLSSLILKNNDLTDASIPRLVKLMQDCPIMSELNLQYNNFSEDYFELMDTCEKILY</sequence>
<dbReference type="InterPro" id="IPR027417">
    <property type="entry name" value="P-loop_NTPase"/>
</dbReference>
<keyword evidence="3" id="KW-0963">Cytoplasm</keyword>
<gene>
    <name evidence="8" type="ORF">E1301_Tti016603</name>
</gene>
<dbReference type="GO" id="GO:0005829">
    <property type="term" value="C:cytosol"/>
    <property type="evidence" value="ECO:0007669"/>
    <property type="project" value="UniProtKB-SubCell"/>
</dbReference>
<dbReference type="SUPFAM" id="SSF52540">
    <property type="entry name" value="P-loop containing nucleoside triphosphate hydrolases"/>
    <property type="match status" value="1"/>
</dbReference>
<evidence type="ECO:0000256" key="3">
    <source>
        <dbReference type="ARBA" id="ARBA00022490"/>
    </source>
</evidence>
<keyword evidence="4" id="KW-0677">Repeat</keyword>
<evidence type="ECO:0000313" key="9">
    <source>
        <dbReference type="Proteomes" id="UP000324632"/>
    </source>
</evidence>
<evidence type="ECO:0000256" key="5">
    <source>
        <dbReference type="ARBA" id="ARBA00022741"/>
    </source>
</evidence>
<dbReference type="InterPro" id="IPR050637">
    <property type="entry name" value="NLRP_innate_immun_reg"/>
</dbReference>
<dbReference type="InterPro" id="IPR001611">
    <property type="entry name" value="Leu-rich_rpt"/>
</dbReference>
<dbReference type="GO" id="GO:0005524">
    <property type="term" value="F:ATP binding"/>
    <property type="evidence" value="ECO:0007669"/>
    <property type="project" value="UniProtKB-KW"/>
</dbReference>
<keyword evidence="9" id="KW-1185">Reference proteome</keyword>
<dbReference type="Gene3D" id="3.80.10.10">
    <property type="entry name" value="Ribonuclease Inhibitor"/>
    <property type="match status" value="3"/>
</dbReference>
<organism evidence="8 9">
    <name type="scientific">Triplophysa tibetana</name>
    <dbReference type="NCBI Taxonomy" id="1572043"/>
    <lineage>
        <taxon>Eukaryota</taxon>
        <taxon>Metazoa</taxon>
        <taxon>Chordata</taxon>
        <taxon>Craniata</taxon>
        <taxon>Vertebrata</taxon>
        <taxon>Euteleostomi</taxon>
        <taxon>Actinopterygii</taxon>
        <taxon>Neopterygii</taxon>
        <taxon>Teleostei</taxon>
        <taxon>Ostariophysi</taxon>
        <taxon>Cypriniformes</taxon>
        <taxon>Nemacheilidae</taxon>
        <taxon>Triplophysa</taxon>
    </lineage>
</organism>